<sequence>MASTVSNGIHKAISGAAFQNPKLADIAQDTKDFHDPNTKLTTDWGSKVSDTDHWLTVSTEDQYGPAMLEDVHAREKIHRFDHERIPERVVHARGAGAFGTSKLYESAEDVTGAGVLTDLFRTTPAFLRFSTMLGSRGSADTVRDVRGFAVKFCTEEGNWDIVGNDIPVFFIQNAIKFTDLIHAAKPEPDVEVPQAQTAHNNFWDFQCLHSEATHMFMWTMSDRGIPRSYGMMQGFGVNTYTLTNAKGERHVVKFHFTPTLGVHSFVWDEALKLAGEDLDFYLFPTWNFGTQTLKESQEHDFDFDILDATKVWPEELVPIRYIGELELNCNIDEYFTQTEQAAFATGHVVPGIGFSNDPLLQGRNFSYFDTQLSRLGIIWEELPVNRPICPVMNQNRDGQKRHTITKDKANYWPNRWESALPAKPSEGGYVDYPEKNSQSPPEKMHLISALAFELDHCDEPVVDNRMTERLCDIDLELAQAVAEKAGAPMDCPPWWLTRGT</sequence>
<dbReference type="InterPro" id="IPR024708">
    <property type="entry name" value="Catalase_AS"/>
</dbReference>
<dbReference type="Pfam" id="PF00199">
    <property type="entry name" value="Catalase"/>
    <property type="match status" value="1"/>
</dbReference>
<dbReference type="PANTHER" id="PTHR42821:SF1">
    <property type="entry name" value="CATALASE-B"/>
    <property type="match status" value="1"/>
</dbReference>
<evidence type="ECO:0000256" key="4">
    <source>
        <dbReference type="ARBA" id="ARBA00022559"/>
    </source>
</evidence>
<protein>
    <recommendedName>
        <fullName evidence="3 12">Catalase</fullName>
        <ecNumber evidence="3 12">1.11.1.6</ecNumber>
    </recommendedName>
</protein>
<dbReference type="GO" id="GO:0020037">
    <property type="term" value="F:heme binding"/>
    <property type="evidence" value="ECO:0007669"/>
    <property type="project" value="InterPro"/>
</dbReference>
<dbReference type="PROSITE" id="PS00438">
    <property type="entry name" value="CATALASE_2"/>
    <property type="match status" value="1"/>
</dbReference>
<keyword evidence="9 12" id="KW-0376">Hydrogen peroxide</keyword>
<dbReference type="Pfam" id="PF06628">
    <property type="entry name" value="Catalase-rel"/>
    <property type="match status" value="1"/>
</dbReference>
<keyword evidence="16" id="KW-1185">Reference proteome</keyword>
<dbReference type="InterPro" id="IPR043156">
    <property type="entry name" value="Catalase_clade2_helical"/>
</dbReference>
<evidence type="ECO:0000256" key="12">
    <source>
        <dbReference type="RuleBase" id="RU000498"/>
    </source>
</evidence>
<evidence type="ECO:0000313" key="16">
    <source>
        <dbReference type="Proteomes" id="UP000664534"/>
    </source>
</evidence>
<dbReference type="PROSITE" id="PS51402">
    <property type="entry name" value="CATALASE_3"/>
    <property type="match status" value="1"/>
</dbReference>
<dbReference type="GO" id="GO:0006979">
    <property type="term" value="P:response to oxidative stress"/>
    <property type="evidence" value="ECO:0007669"/>
    <property type="project" value="InterPro"/>
</dbReference>
<comment type="catalytic activity">
    <reaction evidence="12">
        <text>2 H2O2 = O2 + 2 H2O</text>
        <dbReference type="Rhea" id="RHEA:20309"/>
        <dbReference type="ChEBI" id="CHEBI:15377"/>
        <dbReference type="ChEBI" id="CHEBI:15379"/>
        <dbReference type="ChEBI" id="CHEBI:16240"/>
        <dbReference type="EC" id="1.11.1.6"/>
    </reaction>
</comment>
<dbReference type="SUPFAM" id="SSF56634">
    <property type="entry name" value="Heme-dependent catalase-like"/>
    <property type="match status" value="1"/>
</dbReference>
<dbReference type="InterPro" id="IPR011614">
    <property type="entry name" value="Catalase_core"/>
</dbReference>
<dbReference type="InterPro" id="IPR020835">
    <property type="entry name" value="Catalase_sf"/>
</dbReference>
<comment type="similarity">
    <text evidence="2 12">Belongs to the catalase family.</text>
</comment>
<dbReference type="OrthoDB" id="6880011at2759"/>
<evidence type="ECO:0000256" key="1">
    <source>
        <dbReference type="ARBA" id="ARBA00001971"/>
    </source>
</evidence>
<evidence type="ECO:0000256" key="13">
    <source>
        <dbReference type="RuleBase" id="RU004142"/>
    </source>
</evidence>
<feature type="active site" evidence="10">
    <location>
        <position position="164"/>
    </location>
</feature>
<comment type="caution">
    <text evidence="15">The sequence shown here is derived from an EMBL/GenBank/DDBJ whole genome shotgun (WGS) entry which is preliminary data.</text>
</comment>
<feature type="active site" evidence="10">
    <location>
        <position position="91"/>
    </location>
</feature>
<comment type="function">
    <text evidence="13">Catalyzes the degradation of hydrogen peroxide (H(2)O(2)) generated by peroxisomal oxidases to water and oxygen, thereby protecting cells from the toxic effects of hydrogen peroxide.</text>
</comment>
<dbReference type="AlphaFoldDB" id="A0A8H3G6D1"/>
<dbReference type="GO" id="GO:0042744">
    <property type="term" value="P:hydrogen peroxide catabolic process"/>
    <property type="evidence" value="ECO:0007669"/>
    <property type="project" value="UniProtKB-KW"/>
</dbReference>
<gene>
    <name evidence="15" type="ORF">IMSHALPRED_009493</name>
</gene>
<evidence type="ECO:0000256" key="8">
    <source>
        <dbReference type="ARBA" id="ARBA00023004"/>
    </source>
</evidence>
<evidence type="ECO:0000256" key="5">
    <source>
        <dbReference type="ARBA" id="ARBA00022617"/>
    </source>
</evidence>
<name>A0A8H3G6D1_9LECA</name>
<keyword evidence="4 12" id="KW-0575">Peroxidase</keyword>
<proteinExistence type="inferred from homology"/>
<evidence type="ECO:0000256" key="11">
    <source>
        <dbReference type="PIRSR" id="PIRSR038928-2"/>
    </source>
</evidence>
<keyword evidence="5 11" id="KW-0349">Heme</keyword>
<dbReference type="GO" id="GO:0004096">
    <property type="term" value="F:catalase activity"/>
    <property type="evidence" value="ECO:0007669"/>
    <property type="project" value="UniProtKB-EC"/>
</dbReference>
<dbReference type="InterPro" id="IPR002226">
    <property type="entry name" value="Catalase_haem_BS"/>
</dbReference>
<evidence type="ECO:0000256" key="9">
    <source>
        <dbReference type="ARBA" id="ARBA00023324"/>
    </source>
</evidence>
<dbReference type="EC" id="1.11.1.6" evidence="3 12"/>
<dbReference type="Proteomes" id="UP000664534">
    <property type="component" value="Unassembled WGS sequence"/>
</dbReference>
<dbReference type="Gene3D" id="2.40.180.10">
    <property type="entry name" value="Catalase core domain"/>
    <property type="match status" value="1"/>
</dbReference>
<keyword evidence="8 11" id="KW-0408">Iron</keyword>
<keyword evidence="7 12" id="KW-0560">Oxidoreductase</keyword>
<dbReference type="GO" id="GO:0046872">
    <property type="term" value="F:metal ion binding"/>
    <property type="evidence" value="ECO:0007669"/>
    <property type="project" value="UniProtKB-KW"/>
</dbReference>
<dbReference type="PRINTS" id="PR00067">
    <property type="entry name" value="CATALASE"/>
</dbReference>
<dbReference type="InterPro" id="IPR018028">
    <property type="entry name" value="Catalase"/>
</dbReference>
<dbReference type="SMART" id="SM01060">
    <property type="entry name" value="Catalase"/>
    <property type="match status" value="1"/>
</dbReference>
<dbReference type="PROSITE" id="PS00437">
    <property type="entry name" value="CATALASE_1"/>
    <property type="match status" value="1"/>
</dbReference>
<evidence type="ECO:0000256" key="10">
    <source>
        <dbReference type="PIRSR" id="PIRSR038928-1"/>
    </source>
</evidence>
<reference evidence="15" key="1">
    <citation type="submission" date="2021-03" db="EMBL/GenBank/DDBJ databases">
        <authorList>
            <person name="Tagirdzhanova G."/>
        </authorList>
    </citation>
    <scope>NUCLEOTIDE SEQUENCE</scope>
</reference>
<dbReference type="GO" id="GO:0009820">
    <property type="term" value="P:alkaloid metabolic process"/>
    <property type="evidence" value="ECO:0007669"/>
    <property type="project" value="UniProtKB-KW"/>
</dbReference>
<dbReference type="EMBL" id="CAJPDT010000072">
    <property type="protein sequence ID" value="CAF9933831.1"/>
    <property type="molecule type" value="Genomic_DNA"/>
</dbReference>
<keyword evidence="6 11" id="KW-0479">Metal-binding</keyword>
<dbReference type="GO" id="GO:0005829">
    <property type="term" value="C:cytosol"/>
    <property type="evidence" value="ECO:0007669"/>
    <property type="project" value="TreeGrafter"/>
</dbReference>
<evidence type="ECO:0000256" key="3">
    <source>
        <dbReference type="ARBA" id="ARBA00012314"/>
    </source>
</evidence>
<accession>A0A8H3G6D1</accession>
<feature type="domain" description="Catalase core" evidence="14">
    <location>
        <begin position="41"/>
        <end position="420"/>
    </location>
</feature>
<dbReference type="InterPro" id="IPR010582">
    <property type="entry name" value="Catalase_immune_responsive"/>
</dbReference>
<comment type="cofactor">
    <cofactor evidence="1 11">
        <name>heme</name>
        <dbReference type="ChEBI" id="CHEBI:30413"/>
    </cofactor>
</comment>
<evidence type="ECO:0000313" key="15">
    <source>
        <dbReference type="EMBL" id="CAF9933831.1"/>
    </source>
</evidence>
<feature type="binding site" description="axial binding residue" evidence="11">
    <location>
        <position position="367"/>
    </location>
    <ligand>
        <name>heme</name>
        <dbReference type="ChEBI" id="CHEBI:30413"/>
    </ligand>
    <ligandPart>
        <name>Fe</name>
        <dbReference type="ChEBI" id="CHEBI:18248"/>
    </ligandPart>
</feature>
<dbReference type="Gene3D" id="1.20.1370.20">
    <property type="match status" value="1"/>
</dbReference>
<organism evidence="15 16">
    <name type="scientific">Imshaugia aleurites</name>
    <dbReference type="NCBI Taxonomy" id="172621"/>
    <lineage>
        <taxon>Eukaryota</taxon>
        <taxon>Fungi</taxon>
        <taxon>Dikarya</taxon>
        <taxon>Ascomycota</taxon>
        <taxon>Pezizomycotina</taxon>
        <taxon>Lecanoromycetes</taxon>
        <taxon>OSLEUM clade</taxon>
        <taxon>Lecanoromycetidae</taxon>
        <taxon>Lecanorales</taxon>
        <taxon>Lecanorineae</taxon>
        <taxon>Parmeliaceae</taxon>
        <taxon>Imshaugia</taxon>
    </lineage>
</organism>
<evidence type="ECO:0000256" key="7">
    <source>
        <dbReference type="ARBA" id="ARBA00023002"/>
    </source>
</evidence>
<dbReference type="PANTHER" id="PTHR42821">
    <property type="entry name" value="CATALASE"/>
    <property type="match status" value="1"/>
</dbReference>
<evidence type="ECO:0000259" key="14">
    <source>
        <dbReference type="SMART" id="SM01060"/>
    </source>
</evidence>
<dbReference type="InterPro" id="IPR024712">
    <property type="entry name" value="Catalase_clade2"/>
</dbReference>
<evidence type="ECO:0000256" key="6">
    <source>
        <dbReference type="ARBA" id="ARBA00022723"/>
    </source>
</evidence>
<evidence type="ECO:0000256" key="2">
    <source>
        <dbReference type="ARBA" id="ARBA00005329"/>
    </source>
</evidence>